<reference evidence="4 5" key="1">
    <citation type="journal article" date="2015" name="Int. J. Syst. Evol. Microbiol.">
        <title>Youhaiella tibetensis gen. nov., sp. nov., isolated from subsurface sediment.</title>
        <authorList>
            <person name="Wang Y.X."/>
            <person name="Huang F.Q."/>
            <person name="Nogi Y."/>
            <person name="Pang S.J."/>
            <person name="Wang P.K."/>
            <person name="Lv J."/>
        </authorList>
    </citation>
    <scope>NUCLEOTIDE SEQUENCE [LARGE SCALE GENOMIC DNA]</scope>
    <source>
        <strain evidence="5">fig4</strain>
    </source>
</reference>
<protein>
    <submittedName>
        <fullName evidence="4">GFA family protein</fullName>
    </submittedName>
</protein>
<dbReference type="KEGG" id="yti:FNA67_18070"/>
<dbReference type="Proteomes" id="UP000321062">
    <property type="component" value="Chromosome"/>
</dbReference>
<dbReference type="AlphaFoldDB" id="A0A5B9DS45"/>
<dbReference type="RefSeq" id="WP_147657391.1">
    <property type="nucleotide sequence ID" value="NZ_BMFM01000002.1"/>
</dbReference>
<sequence length="119" mass="13180">MTISGTCHCGATRFEVATVPTEAVECNCTYCSKAGGLWAYYEPEDFSAAGPDRVYSKTGYNKHHFCPTCGCQTYGVSPKWSLDGSHELDKFRIGVNVRLLDDFDPSGLTITKMDGRHLW</sequence>
<keyword evidence="3" id="KW-0862">Zinc</keyword>
<proteinExistence type="inferred from homology"/>
<evidence type="ECO:0000313" key="4">
    <source>
        <dbReference type="EMBL" id="QEE21966.1"/>
    </source>
</evidence>
<dbReference type="Gene3D" id="2.170.150.70">
    <property type="match status" value="1"/>
</dbReference>
<dbReference type="InterPro" id="IPR052355">
    <property type="entry name" value="CENP-V-like"/>
</dbReference>
<dbReference type="Pfam" id="PF04828">
    <property type="entry name" value="GFA"/>
    <property type="match status" value="1"/>
</dbReference>
<dbReference type="GO" id="GO:0016846">
    <property type="term" value="F:carbon-sulfur lyase activity"/>
    <property type="evidence" value="ECO:0007669"/>
    <property type="project" value="InterPro"/>
</dbReference>
<evidence type="ECO:0000256" key="3">
    <source>
        <dbReference type="ARBA" id="ARBA00022833"/>
    </source>
</evidence>
<dbReference type="InterPro" id="IPR006913">
    <property type="entry name" value="CENP-V/GFA"/>
</dbReference>
<dbReference type="PROSITE" id="PS51891">
    <property type="entry name" value="CENP_V_GFA"/>
    <property type="match status" value="1"/>
</dbReference>
<dbReference type="OrthoDB" id="9805575at2"/>
<dbReference type="PANTHER" id="PTHR28620">
    <property type="entry name" value="CENTROMERE PROTEIN V"/>
    <property type="match status" value="1"/>
</dbReference>
<evidence type="ECO:0000256" key="1">
    <source>
        <dbReference type="ARBA" id="ARBA00005495"/>
    </source>
</evidence>
<dbReference type="InterPro" id="IPR011057">
    <property type="entry name" value="Mss4-like_sf"/>
</dbReference>
<evidence type="ECO:0000256" key="2">
    <source>
        <dbReference type="ARBA" id="ARBA00022723"/>
    </source>
</evidence>
<keyword evidence="2" id="KW-0479">Metal-binding</keyword>
<dbReference type="GO" id="GO:0046872">
    <property type="term" value="F:metal ion binding"/>
    <property type="evidence" value="ECO:0007669"/>
    <property type="project" value="UniProtKB-KW"/>
</dbReference>
<dbReference type="PANTHER" id="PTHR28620:SF1">
    <property type="entry name" value="CENP-V_GFA DOMAIN-CONTAINING PROTEIN"/>
    <property type="match status" value="1"/>
</dbReference>
<accession>A0A5B9DS45</accession>
<organism evidence="4 5">
    <name type="scientific">Paradevosia tibetensis</name>
    <dbReference type="NCBI Taxonomy" id="1447062"/>
    <lineage>
        <taxon>Bacteria</taxon>
        <taxon>Pseudomonadati</taxon>
        <taxon>Pseudomonadota</taxon>
        <taxon>Alphaproteobacteria</taxon>
        <taxon>Hyphomicrobiales</taxon>
        <taxon>Devosiaceae</taxon>
        <taxon>Paradevosia</taxon>
    </lineage>
</organism>
<dbReference type="SUPFAM" id="SSF51316">
    <property type="entry name" value="Mss4-like"/>
    <property type="match status" value="1"/>
</dbReference>
<comment type="similarity">
    <text evidence="1">Belongs to the Gfa family.</text>
</comment>
<gene>
    <name evidence="4" type="ORF">FNA67_18070</name>
</gene>
<evidence type="ECO:0000313" key="5">
    <source>
        <dbReference type="Proteomes" id="UP000321062"/>
    </source>
</evidence>
<name>A0A5B9DS45_9HYPH</name>
<dbReference type="EMBL" id="CP041690">
    <property type="protein sequence ID" value="QEE21966.1"/>
    <property type="molecule type" value="Genomic_DNA"/>
</dbReference>
<keyword evidence="5" id="KW-1185">Reference proteome</keyword>